<evidence type="ECO:0000256" key="1">
    <source>
        <dbReference type="ARBA" id="ARBA00004123"/>
    </source>
</evidence>
<name>A0A8S3WKP0_PARAO</name>
<dbReference type="AlphaFoldDB" id="A0A8S3WKP0"/>
<sequence>MYKTCGNATNLAAHLKTKRHYAYLQFVNMQQKKSSESKNLIMKMKTRRQAKTPVAMYPFTSNQQIQEDSSEIKFFNQAVKRRKQVIQPTLVNYLERSISFEEAGQKHSEVTQALIYMICKDNLPLSSVEKNGLQKFVRTICPLYKLPSRKKVTHLIQNIYNTTKENLNLCAQQLSQGHTGQYIQECWKICEEFKIDKTKIVSITTDGGANIVSAGRLFLGDDHMIPCIAHCLNVSVDGVLREINVFSILCD</sequence>
<keyword evidence="5" id="KW-0539">Nucleus</keyword>
<dbReference type="InterPro" id="IPR052035">
    <property type="entry name" value="ZnF_BED_domain_contain"/>
</dbReference>
<dbReference type="GO" id="GO:0008270">
    <property type="term" value="F:zinc ion binding"/>
    <property type="evidence" value="ECO:0007669"/>
    <property type="project" value="UniProtKB-KW"/>
</dbReference>
<evidence type="ECO:0000256" key="2">
    <source>
        <dbReference type="ARBA" id="ARBA00022723"/>
    </source>
</evidence>
<dbReference type="OrthoDB" id="10043784at2759"/>
<evidence type="ECO:0000313" key="6">
    <source>
        <dbReference type="EMBL" id="CAG4963344.1"/>
    </source>
</evidence>
<reference evidence="6" key="1">
    <citation type="submission" date="2021-04" db="EMBL/GenBank/DDBJ databases">
        <authorList>
            <person name="Tunstrom K."/>
        </authorList>
    </citation>
    <scope>NUCLEOTIDE SEQUENCE</scope>
</reference>
<proteinExistence type="predicted"/>
<keyword evidence="3" id="KW-0863">Zinc-finger</keyword>
<dbReference type="GO" id="GO:0005634">
    <property type="term" value="C:nucleus"/>
    <property type="evidence" value="ECO:0007669"/>
    <property type="project" value="UniProtKB-SubCell"/>
</dbReference>
<gene>
    <name evidence="6" type="ORF">PAPOLLO_LOCUS6960</name>
</gene>
<organism evidence="6 7">
    <name type="scientific">Parnassius apollo</name>
    <name type="common">Apollo butterfly</name>
    <name type="synonym">Papilio apollo</name>
    <dbReference type="NCBI Taxonomy" id="110799"/>
    <lineage>
        <taxon>Eukaryota</taxon>
        <taxon>Metazoa</taxon>
        <taxon>Ecdysozoa</taxon>
        <taxon>Arthropoda</taxon>
        <taxon>Hexapoda</taxon>
        <taxon>Insecta</taxon>
        <taxon>Pterygota</taxon>
        <taxon>Neoptera</taxon>
        <taxon>Endopterygota</taxon>
        <taxon>Lepidoptera</taxon>
        <taxon>Glossata</taxon>
        <taxon>Ditrysia</taxon>
        <taxon>Papilionoidea</taxon>
        <taxon>Papilionidae</taxon>
        <taxon>Parnassiinae</taxon>
        <taxon>Parnassini</taxon>
        <taxon>Parnassius</taxon>
        <taxon>Parnassius</taxon>
    </lineage>
</organism>
<dbReference type="EMBL" id="CAJQZP010000478">
    <property type="protein sequence ID" value="CAG4963344.1"/>
    <property type="molecule type" value="Genomic_DNA"/>
</dbReference>
<accession>A0A8S3WKP0</accession>
<dbReference type="Proteomes" id="UP000691718">
    <property type="component" value="Unassembled WGS sequence"/>
</dbReference>
<dbReference type="PANTHER" id="PTHR46481:SF10">
    <property type="entry name" value="ZINC FINGER BED DOMAIN-CONTAINING PROTEIN 39"/>
    <property type="match status" value="1"/>
</dbReference>
<comment type="subcellular location">
    <subcellularLocation>
        <location evidence="1">Nucleus</location>
    </subcellularLocation>
</comment>
<evidence type="ECO:0000256" key="5">
    <source>
        <dbReference type="ARBA" id="ARBA00023242"/>
    </source>
</evidence>
<dbReference type="PANTHER" id="PTHR46481">
    <property type="entry name" value="ZINC FINGER BED DOMAIN-CONTAINING PROTEIN 4"/>
    <property type="match status" value="1"/>
</dbReference>
<keyword evidence="2" id="KW-0479">Metal-binding</keyword>
<evidence type="ECO:0000256" key="4">
    <source>
        <dbReference type="ARBA" id="ARBA00022833"/>
    </source>
</evidence>
<comment type="caution">
    <text evidence="6">The sequence shown here is derived from an EMBL/GenBank/DDBJ whole genome shotgun (WGS) entry which is preliminary data.</text>
</comment>
<keyword evidence="4" id="KW-0862">Zinc</keyword>
<keyword evidence="7" id="KW-1185">Reference proteome</keyword>
<evidence type="ECO:0000256" key="3">
    <source>
        <dbReference type="ARBA" id="ARBA00022771"/>
    </source>
</evidence>
<protein>
    <submittedName>
        <fullName evidence="6">(apollo) hypothetical protein</fullName>
    </submittedName>
</protein>
<evidence type="ECO:0000313" key="7">
    <source>
        <dbReference type="Proteomes" id="UP000691718"/>
    </source>
</evidence>